<dbReference type="Proteomes" id="UP000318815">
    <property type="component" value="Unassembled WGS sequence"/>
</dbReference>
<dbReference type="InterPro" id="IPR005297">
    <property type="entry name" value="Lipoprotein_repeat"/>
</dbReference>
<comment type="caution">
    <text evidence="2">The sequence shown here is derived from an EMBL/GenBank/DDBJ whole genome shotgun (WGS) entry which is preliminary data.</text>
</comment>
<accession>A0A5C6LMH3</accession>
<protein>
    <recommendedName>
        <fullName evidence="4">Lipoprotein with Yx(FWY)xxD motif</fullName>
    </recommendedName>
</protein>
<feature type="chain" id="PRO_5022674420" description="Lipoprotein with Yx(FWY)xxD motif" evidence="1">
    <location>
        <begin position="23"/>
        <end position="292"/>
    </location>
</feature>
<dbReference type="RefSeq" id="WP_146306811.1">
    <property type="nucleotide sequence ID" value="NZ_VOHS01000024.1"/>
</dbReference>
<keyword evidence="3" id="KW-1185">Reference proteome</keyword>
<reference evidence="2 3" key="1">
    <citation type="submission" date="2019-08" db="EMBL/GenBank/DDBJ databases">
        <title>Whole genome sequencing of chitin degrading bacteria Chitinophaga pinensis YS16.</title>
        <authorList>
            <person name="Singh R.P."/>
            <person name="Manchanda G."/>
            <person name="Maurya I.K."/>
            <person name="Joshi N.K."/>
            <person name="Srivastava A.K."/>
        </authorList>
    </citation>
    <scope>NUCLEOTIDE SEQUENCE [LARGE SCALE GENOMIC DNA]</scope>
    <source>
        <strain evidence="2 3">YS-16</strain>
    </source>
</reference>
<name>A0A5C6LMH3_9BACT</name>
<keyword evidence="1" id="KW-0732">Signal</keyword>
<dbReference type="PROSITE" id="PS51257">
    <property type="entry name" value="PROKAR_LIPOPROTEIN"/>
    <property type="match status" value="1"/>
</dbReference>
<dbReference type="EMBL" id="VOHS01000024">
    <property type="protein sequence ID" value="TWV98784.1"/>
    <property type="molecule type" value="Genomic_DNA"/>
</dbReference>
<evidence type="ECO:0000313" key="3">
    <source>
        <dbReference type="Proteomes" id="UP000318815"/>
    </source>
</evidence>
<evidence type="ECO:0000256" key="1">
    <source>
        <dbReference type="SAM" id="SignalP"/>
    </source>
</evidence>
<dbReference type="PANTHER" id="PTHR39335:SF1">
    <property type="entry name" value="BLL4220 PROTEIN"/>
    <property type="match status" value="1"/>
</dbReference>
<evidence type="ECO:0000313" key="2">
    <source>
        <dbReference type="EMBL" id="TWV98784.1"/>
    </source>
</evidence>
<dbReference type="Pfam" id="PF03640">
    <property type="entry name" value="Lipoprotein_15"/>
    <property type="match status" value="3"/>
</dbReference>
<organism evidence="2 3">
    <name type="scientific">Chitinophaga pinensis</name>
    <dbReference type="NCBI Taxonomy" id="79329"/>
    <lineage>
        <taxon>Bacteria</taxon>
        <taxon>Pseudomonadati</taxon>
        <taxon>Bacteroidota</taxon>
        <taxon>Chitinophagia</taxon>
        <taxon>Chitinophagales</taxon>
        <taxon>Chitinophagaceae</taxon>
        <taxon>Chitinophaga</taxon>
    </lineage>
</organism>
<feature type="signal peptide" evidence="1">
    <location>
        <begin position="1"/>
        <end position="22"/>
    </location>
</feature>
<dbReference type="GO" id="GO:0043448">
    <property type="term" value="P:alkane catabolic process"/>
    <property type="evidence" value="ECO:0007669"/>
    <property type="project" value="TreeGrafter"/>
</dbReference>
<dbReference type="PANTHER" id="PTHR39335">
    <property type="entry name" value="BLL4220 PROTEIN"/>
    <property type="match status" value="1"/>
</dbReference>
<dbReference type="AlphaFoldDB" id="A0A5C6LMH3"/>
<evidence type="ECO:0008006" key="4">
    <source>
        <dbReference type="Google" id="ProtNLM"/>
    </source>
</evidence>
<proteinExistence type="predicted"/>
<sequence>MHLFKKSMVAMLLIATVATSCSDDDNDGVTPTPPPVPQKTVKVASNTTFGAIMTDSTGKTLYFFSNDAQGTPTCKDGCAAVWPTFYVEESALTIDSSLNKADFTTVTRPDGTKQTAYKGWPLYYYAQDAAAGEVKGDNVGNIWFVAKPDYSVMVANFQLHGNDGKDYVLDNTGVIAAGTGASKYLVDDRGLTLYKFSNDKAGTNNFTNNDDTHNAIWPIYEVSEVKNVPTGFNKTDFAIITVLGKKQLTYKGWPMYYFGQDAKVRGANKGVSVPAPNVWPVLYTTTAAAPQP</sequence>
<dbReference type="OrthoDB" id="597632at2"/>
<gene>
    <name evidence="2" type="ORF">FEF09_20385</name>
</gene>